<dbReference type="GeneID" id="87868307"/>
<dbReference type="InterPro" id="IPR041667">
    <property type="entry name" value="Cupin_8"/>
</dbReference>
<dbReference type="RefSeq" id="XP_062687212.1">
    <property type="nucleotide sequence ID" value="XM_062831153.1"/>
</dbReference>
<dbReference type="InterPro" id="IPR036047">
    <property type="entry name" value="F-box-like_dom_sf"/>
</dbReference>
<dbReference type="PROSITE" id="PS51184">
    <property type="entry name" value="JMJC"/>
    <property type="match status" value="1"/>
</dbReference>
<protein>
    <submittedName>
        <fullName evidence="4">Clavaminate synthase-like protein</fullName>
    </submittedName>
</protein>
<feature type="compositionally biased region" description="Acidic residues" evidence="1">
    <location>
        <begin position="501"/>
        <end position="521"/>
    </location>
</feature>
<reference evidence="4" key="1">
    <citation type="journal article" date="2023" name="Mol. Phylogenet. Evol.">
        <title>Genome-scale phylogeny and comparative genomics of the fungal order Sordariales.</title>
        <authorList>
            <person name="Hensen N."/>
            <person name="Bonometti L."/>
            <person name="Westerberg I."/>
            <person name="Brannstrom I.O."/>
            <person name="Guillou S."/>
            <person name="Cros-Aarteil S."/>
            <person name="Calhoun S."/>
            <person name="Haridas S."/>
            <person name="Kuo A."/>
            <person name="Mondo S."/>
            <person name="Pangilinan J."/>
            <person name="Riley R."/>
            <person name="LaButti K."/>
            <person name="Andreopoulos B."/>
            <person name="Lipzen A."/>
            <person name="Chen C."/>
            <person name="Yan M."/>
            <person name="Daum C."/>
            <person name="Ng V."/>
            <person name="Clum A."/>
            <person name="Steindorff A."/>
            <person name="Ohm R.A."/>
            <person name="Martin F."/>
            <person name="Silar P."/>
            <person name="Natvig D.O."/>
            <person name="Lalanne C."/>
            <person name="Gautier V."/>
            <person name="Ament-Velasquez S.L."/>
            <person name="Kruys A."/>
            <person name="Hutchinson M.I."/>
            <person name="Powell A.J."/>
            <person name="Barry K."/>
            <person name="Miller A.N."/>
            <person name="Grigoriev I.V."/>
            <person name="Debuchy R."/>
            <person name="Gladieux P."/>
            <person name="Hiltunen Thoren M."/>
            <person name="Johannesson H."/>
        </authorList>
    </citation>
    <scope>NUCLEOTIDE SEQUENCE</scope>
    <source>
        <strain evidence="4">CBS 560.94</strain>
    </source>
</reference>
<dbReference type="PANTHER" id="PTHR12480">
    <property type="entry name" value="ARGININE DEMETHYLASE AND LYSYL-HYDROXYLASE JMJD"/>
    <property type="match status" value="1"/>
</dbReference>
<dbReference type="Pfam" id="PF13621">
    <property type="entry name" value="Cupin_8"/>
    <property type="match status" value="1"/>
</dbReference>
<dbReference type="AlphaFoldDB" id="A0AAE0MWT1"/>
<dbReference type="Gene3D" id="1.20.1280.50">
    <property type="match status" value="1"/>
</dbReference>
<feature type="domain" description="F-box" evidence="2">
    <location>
        <begin position="65"/>
        <end position="111"/>
    </location>
</feature>
<dbReference type="SMART" id="SM00558">
    <property type="entry name" value="JmjC"/>
    <property type="match status" value="1"/>
</dbReference>
<accession>A0AAE0MWT1</accession>
<name>A0AAE0MWT1_9PEZI</name>
<comment type="caution">
    <text evidence="4">The sequence shown here is derived from an EMBL/GenBank/DDBJ whole genome shotgun (WGS) entry which is preliminary data.</text>
</comment>
<evidence type="ECO:0000313" key="4">
    <source>
        <dbReference type="EMBL" id="KAK3355834.1"/>
    </source>
</evidence>
<evidence type="ECO:0000259" key="3">
    <source>
        <dbReference type="PROSITE" id="PS51184"/>
    </source>
</evidence>
<feature type="region of interest" description="Disordered" evidence="1">
    <location>
        <begin position="465"/>
        <end position="521"/>
    </location>
</feature>
<keyword evidence="5" id="KW-1185">Reference proteome</keyword>
<dbReference type="SUPFAM" id="SSF51197">
    <property type="entry name" value="Clavaminate synthase-like"/>
    <property type="match status" value="1"/>
</dbReference>
<dbReference type="Proteomes" id="UP001278500">
    <property type="component" value="Unassembled WGS sequence"/>
</dbReference>
<dbReference type="InterPro" id="IPR003347">
    <property type="entry name" value="JmjC_dom"/>
</dbReference>
<evidence type="ECO:0000259" key="2">
    <source>
        <dbReference type="PROSITE" id="PS50181"/>
    </source>
</evidence>
<proteinExistence type="predicted"/>
<feature type="domain" description="JmjC" evidence="3">
    <location>
        <begin position="266"/>
        <end position="425"/>
    </location>
</feature>
<evidence type="ECO:0000313" key="5">
    <source>
        <dbReference type="Proteomes" id="UP001278500"/>
    </source>
</evidence>
<sequence>MFLSTDQQQKPDDLIFEANGNGSHRVTDEDDATTAVESSVPTHPLGIKPLGNKYFHTGNDARVSLGDLQVLPDEMLAQLFEYLDKRTLRLLGYACKFLYAHCSYDDLWKTIFLESEFKDKSSFQWQGSWRATVLGLSPEKRIKIDCSNVFSDVLHRPFVCSHISLPKYTRNIPPANKIPSLDDLTYEEFAEKWSKKPFILTRCIQSWPVLKSWNMETLHKMYSDVVFRAEAVDWSFDTYYQYMMDSHDESPLYLFDKKFAEKMKIEVGKTKDAAYWNPDCFGKDLFELLGAERPAHRWMIIGPERSGSTFHKDPNATSAWNAVIQGVKYWIMFPPSAQVPGVYVSEDQSEVTSPLSIAEWLLEFHAEARRLPECREGICHAGEILHVPSGWWHLVVNIEPGIALTQNFVPKAHLSGVLSFLKYKADQISGFKKEVEDPYTLFVERLRVEYPELLEEAVKQMEEKQGTKKRRWDQVVGHDSAEGGPEQKKGGGFSFAFGFGDDIDEEDEIPEITGTDEMDIC</sequence>
<evidence type="ECO:0000256" key="1">
    <source>
        <dbReference type="SAM" id="MobiDB-lite"/>
    </source>
</evidence>
<dbReference type="InterPro" id="IPR001810">
    <property type="entry name" value="F-box_dom"/>
</dbReference>
<dbReference type="SUPFAM" id="SSF81383">
    <property type="entry name" value="F-box domain"/>
    <property type="match status" value="1"/>
</dbReference>
<dbReference type="InterPro" id="IPR050910">
    <property type="entry name" value="JMJD6_ArgDemeth/LysHydrox"/>
</dbReference>
<feature type="compositionally biased region" description="Basic and acidic residues" evidence="1">
    <location>
        <begin position="479"/>
        <end position="489"/>
    </location>
</feature>
<dbReference type="GO" id="GO:0005634">
    <property type="term" value="C:nucleus"/>
    <property type="evidence" value="ECO:0007669"/>
    <property type="project" value="TreeGrafter"/>
</dbReference>
<dbReference type="PROSITE" id="PS50181">
    <property type="entry name" value="FBOX"/>
    <property type="match status" value="1"/>
</dbReference>
<organism evidence="4 5">
    <name type="scientific">Neurospora tetraspora</name>
    <dbReference type="NCBI Taxonomy" id="94610"/>
    <lineage>
        <taxon>Eukaryota</taxon>
        <taxon>Fungi</taxon>
        <taxon>Dikarya</taxon>
        <taxon>Ascomycota</taxon>
        <taxon>Pezizomycotina</taxon>
        <taxon>Sordariomycetes</taxon>
        <taxon>Sordariomycetidae</taxon>
        <taxon>Sordariales</taxon>
        <taxon>Sordariaceae</taxon>
        <taxon>Neurospora</taxon>
    </lineage>
</organism>
<gene>
    <name evidence="4" type="ORF">B0H65DRAFT_59906</name>
</gene>
<dbReference type="GO" id="GO:0000987">
    <property type="term" value="F:cis-regulatory region sequence-specific DNA binding"/>
    <property type="evidence" value="ECO:0007669"/>
    <property type="project" value="TreeGrafter"/>
</dbReference>
<dbReference type="PANTHER" id="PTHR12480:SF21">
    <property type="entry name" value="JMJC DOMAIN-CONTAINING PROTEIN 8"/>
    <property type="match status" value="1"/>
</dbReference>
<reference evidence="4" key="2">
    <citation type="submission" date="2023-06" db="EMBL/GenBank/DDBJ databases">
        <authorList>
            <consortium name="Lawrence Berkeley National Laboratory"/>
            <person name="Haridas S."/>
            <person name="Hensen N."/>
            <person name="Bonometti L."/>
            <person name="Westerberg I."/>
            <person name="Brannstrom I.O."/>
            <person name="Guillou S."/>
            <person name="Cros-Aarteil S."/>
            <person name="Calhoun S."/>
            <person name="Kuo A."/>
            <person name="Mondo S."/>
            <person name="Pangilinan J."/>
            <person name="Riley R."/>
            <person name="Labutti K."/>
            <person name="Andreopoulos B."/>
            <person name="Lipzen A."/>
            <person name="Chen C."/>
            <person name="Yanf M."/>
            <person name="Daum C."/>
            <person name="Ng V."/>
            <person name="Clum A."/>
            <person name="Steindorff A."/>
            <person name="Ohm R."/>
            <person name="Martin F."/>
            <person name="Silar P."/>
            <person name="Natvig D."/>
            <person name="Lalanne C."/>
            <person name="Gautier V."/>
            <person name="Ament-Velasquez S.L."/>
            <person name="Kruys A."/>
            <person name="Hutchinson M.I."/>
            <person name="Powell A.J."/>
            <person name="Barry K."/>
            <person name="Miller A.N."/>
            <person name="Grigoriev I.V."/>
            <person name="Debuchy R."/>
            <person name="Gladieux P."/>
            <person name="Thoren M.H."/>
            <person name="Johannesson H."/>
        </authorList>
    </citation>
    <scope>NUCLEOTIDE SEQUENCE</scope>
    <source>
        <strain evidence="4">CBS 560.94</strain>
    </source>
</reference>
<dbReference type="EMBL" id="JAUEPP010000001">
    <property type="protein sequence ID" value="KAK3355834.1"/>
    <property type="molecule type" value="Genomic_DNA"/>
</dbReference>
<dbReference type="Pfam" id="PF12937">
    <property type="entry name" value="F-box-like"/>
    <property type="match status" value="1"/>
</dbReference>
<dbReference type="Gene3D" id="2.60.120.650">
    <property type="entry name" value="Cupin"/>
    <property type="match status" value="1"/>
</dbReference>